<keyword evidence="5" id="KW-1185">Reference proteome</keyword>
<evidence type="ECO:0000256" key="1">
    <source>
        <dbReference type="SAM" id="MobiDB-lite"/>
    </source>
</evidence>
<reference evidence="3" key="3">
    <citation type="submission" date="2020-06" db="EMBL/GenBank/DDBJ databases">
        <title>Helianthus annuus Genome sequencing and assembly Release 2.</title>
        <authorList>
            <person name="Gouzy J."/>
            <person name="Langlade N."/>
            <person name="Munos S."/>
        </authorList>
    </citation>
    <scope>NUCLEOTIDE SEQUENCE</scope>
    <source>
        <tissue evidence="3">Leaves</tissue>
    </source>
</reference>
<dbReference type="PANTHER" id="PTHR46775:SF1">
    <property type="entry name" value="FLOCCULATION PROTEIN (DUF1296)"/>
    <property type="match status" value="1"/>
</dbReference>
<feature type="region of interest" description="Disordered" evidence="1">
    <location>
        <begin position="251"/>
        <end position="271"/>
    </location>
</feature>
<dbReference type="PANTHER" id="PTHR46775">
    <property type="entry name" value="FLOCCULATION PROTEIN (DUF1296)"/>
    <property type="match status" value="1"/>
</dbReference>
<dbReference type="EMBL" id="MNCJ02000325">
    <property type="protein sequence ID" value="KAF5785767.1"/>
    <property type="molecule type" value="Genomic_DNA"/>
</dbReference>
<feature type="compositionally biased region" description="Basic and acidic residues" evidence="1">
    <location>
        <begin position="20"/>
        <end position="44"/>
    </location>
</feature>
<dbReference type="STRING" id="4232.A0A251TIK8"/>
<reference evidence="4" key="2">
    <citation type="submission" date="2017-02" db="EMBL/GenBank/DDBJ databases">
        <title>Sunflower complete genome.</title>
        <authorList>
            <person name="Langlade N."/>
            <person name="Munos S."/>
        </authorList>
    </citation>
    <scope>NUCLEOTIDE SEQUENCE [LARGE SCALE GENOMIC DNA]</scope>
    <source>
        <tissue evidence="4">Leaves</tissue>
    </source>
</reference>
<accession>A0A251TIK8</accession>
<name>A0A251TIK8_HELAN</name>
<feature type="compositionally biased region" description="Gly residues" evidence="1">
    <location>
        <begin position="49"/>
        <end position="58"/>
    </location>
</feature>
<dbReference type="FunCoup" id="A0A251TIK8">
    <property type="interactions" value="4258"/>
</dbReference>
<dbReference type="Proteomes" id="UP000215914">
    <property type="component" value="Chromosome 10"/>
</dbReference>
<dbReference type="EMBL" id="CM007899">
    <property type="protein sequence ID" value="OTG10965.1"/>
    <property type="molecule type" value="Genomic_DNA"/>
</dbReference>
<dbReference type="InterPro" id="IPR009719">
    <property type="entry name" value="GIP1_N"/>
</dbReference>
<proteinExistence type="predicted"/>
<dbReference type="Gramene" id="mRNA:HanXRQr2_Chr10g0432541">
    <property type="protein sequence ID" value="mRNA:HanXRQr2_Chr10g0432541"/>
    <property type="gene ID" value="HanXRQr2_Chr10g0432541"/>
</dbReference>
<evidence type="ECO:0000313" key="4">
    <source>
        <dbReference type="EMBL" id="OTG10965.1"/>
    </source>
</evidence>
<sequence length="395" mass="42456">MKDCSMDPNETAQKLLLQDPFHEVRRMRDHKKENVVKESTETRWKPGMQGRGSRGGRGNYSSRHNSHDAGSNKNAPSGKESEINHVADDGVILPAPQDKKSKEITVVPSSCIVAEKSSTIPASGINESEVKILTAALGDLSASDSVLMPSQDSQPPVGTISLEVGSQQTPLEKVNEDFVKIESKTASVLDVGSSFMQGKMFQGDGPHNRPQQVIGPYKVAPVKEWKPKLTNPIIPAQALVTEVPAIPISVPVEAPPSSTTESGIPESKESRNHLHVPEAEKLGFCFGSFDASFGLNSNTLSGPGGPGPMIDENRSISEAFEETTEHIEEQTNRDQDVLATADDGNNLDRPPSSVDVPEGDVSYNVGPEHAESKQETSLPVPGHQYPVVHPSSNIV</sequence>
<evidence type="ECO:0000313" key="3">
    <source>
        <dbReference type="EMBL" id="KAF5785767.1"/>
    </source>
</evidence>
<reference evidence="3 5" key="1">
    <citation type="journal article" date="2017" name="Nature">
        <title>The sunflower genome provides insights into oil metabolism, flowering and Asterid evolution.</title>
        <authorList>
            <person name="Badouin H."/>
            <person name="Gouzy J."/>
            <person name="Grassa C.J."/>
            <person name="Murat F."/>
            <person name="Staton S.E."/>
            <person name="Cottret L."/>
            <person name="Lelandais-Briere C."/>
            <person name="Owens G.L."/>
            <person name="Carrere S."/>
            <person name="Mayjonade B."/>
            <person name="Legrand L."/>
            <person name="Gill N."/>
            <person name="Kane N.C."/>
            <person name="Bowers J.E."/>
            <person name="Hubner S."/>
            <person name="Bellec A."/>
            <person name="Berard A."/>
            <person name="Berges H."/>
            <person name="Blanchet N."/>
            <person name="Boniface M.C."/>
            <person name="Brunel D."/>
            <person name="Catrice O."/>
            <person name="Chaidir N."/>
            <person name="Claudel C."/>
            <person name="Donnadieu C."/>
            <person name="Faraut T."/>
            <person name="Fievet G."/>
            <person name="Helmstetter N."/>
            <person name="King M."/>
            <person name="Knapp S.J."/>
            <person name="Lai Z."/>
            <person name="Le Paslier M.C."/>
            <person name="Lippi Y."/>
            <person name="Lorenzon L."/>
            <person name="Mandel J.R."/>
            <person name="Marage G."/>
            <person name="Marchand G."/>
            <person name="Marquand E."/>
            <person name="Bret-Mestries E."/>
            <person name="Morien E."/>
            <person name="Nambeesan S."/>
            <person name="Nguyen T."/>
            <person name="Pegot-Espagnet P."/>
            <person name="Pouilly N."/>
            <person name="Raftis F."/>
            <person name="Sallet E."/>
            <person name="Schiex T."/>
            <person name="Thomas J."/>
            <person name="Vandecasteele C."/>
            <person name="Vares D."/>
            <person name="Vear F."/>
            <person name="Vautrin S."/>
            <person name="Crespi M."/>
            <person name="Mangin B."/>
            <person name="Burke J.M."/>
            <person name="Salse J."/>
            <person name="Munos S."/>
            <person name="Vincourt P."/>
            <person name="Rieseberg L.H."/>
            <person name="Langlade N.B."/>
        </authorList>
    </citation>
    <scope>NUCLEOTIDE SEQUENCE [LARGE SCALE GENOMIC DNA]</scope>
    <source>
        <strain evidence="5">cv. SF193</strain>
        <tissue evidence="3">Leaves</tissue>
    </source>
</reference>
<dbReference type="AlphaFoldDB" id="A0A251TIK8"/>
<organism evidence="4 5">
    <name type="scientific">Helianthus annuus</name>
    <name type="common">Common sunflower</name>
    <dbReference type="NCBI Taxonomy" id="4232"/>
    <lineage>
        <taxon>Eukaryota</taxon>
        <taxon>Viridiplantae</taxon>
        <taxon>Streptophyta</taxon>
        <taxon>Embryophyta</taxon>
        <taxon>Tracheophyta</taxon>
        <taxon>Spermatophyta</taxon>
        <taxon>Magnoliopsida</taxon>
        <taxon>eudicotyledons</taxon>
        <taxon>Gunneridae</taxon>
        <taxon>Pentapetalae</taxon>
        <taxon>asterids</taxon>
        <taxon>campanulids</taxon>
        <taxon>Asterales</taxon>
        <taxon>Asteraceae</taxon>
        <taxon>Asteroideae</taxon>
        <taxon>Heliantheae alliance</taxon>
        <taxon>Heliantheae</taxon>
        <taxon>Helianthus</taxon>
    </lineage>
</organism>
<feature type="domain" description="GBF-interacting protein 1 N-terminal" evidence="2">
    <location>
        <begin position="1"/>
        <end position="33"/>
    </location>
</feature>
<evidence type="ECO:0000259" key="2">
    <source>
        <dbReference type="Pfam" id="PF06972"/>
    </source>
</evidence>
<dbReference type="InParanoid" id="A0A251TIK8"/>
<protein>
    <submittedName>
        <fullName evidence="3 4">GBF-interacting protein</fullName>
    </submittedName>
</protein>
<dbReference type="InterPro" id="IPR044277">
    <property type="entry name" value="GIP1"/>
</dbReference>
<feature type="region of interest" description="Disordered" evidence="1">
    <location>
        <begin position="322"/>
        <end position="395"/>
    </location>
</feature>
<gene>
    <name evidence="4" type="ORF">HannXRQ_Chr10g0293591</name>
    <name evidence="3" type="ORF">HanXRQr2_Chr10g0432541</name>
</gene>
<dbReference type="GO" id="GO:0051082">
    <property type="term" value="F:unfolded protein binding"/>
    <property type="evidence" value="ECO:0000318"/>
    <property type="project" value="GO_Central"/>
</dbReference>
<dbReference type="Pfam" id="PF06972">
    <property type="entry name" value="GIP1_N"/>
    <property type="match status" value="1"/>
</dbReference>
<feature type="compositionally biased region" description="Basic and acidic residues" evidence="1">
    <location>
        <begin position="323"/>
        <end position="336"/>
    </location>
</feature>
<evidence type="ECO:0000313" key="5">
    <source>
        <dbReference type="Proteomes" id="UP000215914"/>
    </source>
</evidence>
<feature type="region of interest" description="Disordered" evidence="1">
    <location>
        <begin position="1"/>
        <end position="85"/>
    </location>
</feature>